<dbReference type="EMBL" id="FLUM01000003">
    <property type="protein sequence ID" value="SBW05776.1"/>
    <property type="molecule type" value="Genomic_DNA"/>
</dbReference>
<sequence length="240" mass="27801">MKLTYIYHSGYAIEAKDLTVIIDYYKDSDDNLREGIVHKKLLKNKGRLYVLCTHSHADHFNPDILKWKDIKKDITYIFSKDILNNQMAKEDDAIYLDKLEVYKDHNIIIRAFGSTDLGVSYLIHIKDKTIFHAGDLNNWHWNEESTKDEIREAEAFYQDELNLLAANVKHIDMAMFPVDPRLGKDYMKGVEQFIDAIQTNCIAPMHFGEAYDKASAFAPYAAAKGSKAIQWQQRGEDIEF</sequence>
<reference evidence="1" key="1">
    <citation type="submission" date="2016-04" db="EMBL/GenBank/DDBJ databases">
        <authorList>
            <person name="Evans L.H."/>
            <person name="Alamgir A."/>
            <person name="Owens N."/>
            <person name="Weber N.D."/>
            <person name="Virtaneva K."/>
            <person name="Barbian K."/>
            <person name="Babar A."/>
            <person name="Rosenke K."/>
        </authorList>
    </citation>
    <scope>NUCLEOTIDE SEQUENCE</scope>
    <source>
        <strain evidence="1">86-1</strain>
    </source>
</reference>
<dbReference type="RefSeq" id="WP_296943700.1">
    <property type="nucleotide sequence ID" value="NZ_LT599032.1"/>
</dbReference>
<gene>
    <name evidence="1" type="ORF">KL86DYS1_31198</name>
</gene>
<dbReference type="PANTHER" id="PTHR42967">
    <property type="entry name" value="METAL DEPENDENT HYDROLASE"/>
    <property type="match status" value="1"/>
</dbReference>
<proteinExistence type="predicted"/>
<dbReference type="Gene3D" id="3.60.15.10">
    <property type="entry name" value="Ribonuclease Z/Hydroxyacylglutathione hydrolase-like"/>
    <property type="match status" value="1"/>
</dbReference>
<accession>A0A212K293</accession>
<dbReference type="AlphaFoldDB" id="A0A212K293"/>
<protein>
    <recommendedName>
        <fullName evidence="2">Metallo-beta-lactamase domain-containing protein</fullName>
    </recommendedName>
</protein>
<dbReference type="PANTHER" id="PTHR42967:SF1">
    <property type="entry name" value="MBL FOLD METALLO-HYDROLASE"/>
    <property type="match status" value="1"/>
</dbReference>
<evidence type="ECO:0008006" key="2">
    <source>
        <dbReference type="Google" id="ProtNLM"/>
    </source>
</evidence>
<dbReference type="Pfam" id="PF13483">
    <property type="entry name" value="Lactamase_B_3"/>
    <property type="match status" value="1"/>
</dbReference>
<dbReference type="InterPro" id="IPR036866">
    <property type="entry name" value="RibonucZ/Hydroxyglut_hydro"/>
</dbReference>
<dbReference type="SUPFAM" id="SSF56281">
    <property type="entry name" value="Metallo-hydrolase/oxidoreductase"/>
    <property type="match status" value="1"/>
</dbReference>
<name>A0A212K293_9BACT</name>
<organism evidence="1">
    <name type="scientific">uncultured Dysgonomonas sp</name>
    <dbReference type="NCBI Taxonomy" id="206096"/>
    <lineage>
        <taxon>Bacteria</taxon>
        <taxon>Pseudomonadati</taxon>
        <taxon>Bacteroidota</taxon>
        <taxon>Bacteroidia</taxon>
        <taxon>Bacteroidales</taxon>
        <taxon>Dysgonomonadaceae</taxon>
        <taxon>Dysgonomonas</taxon>
        <taxon>environmental samples</taxon>
    </lineage>
</organism>
<evidence type="ECO:0000313" key="1">
    <source>
        <dbReference type="EMBL" id="SBW05776.1"/>
    </source>
</evidence>